<organism evidence="2 3">
    <name type="scientific">Pseudorhodoplanes sinuspersici</name>
    <dbReference type="NCBI Taxonomy" id="1235591"/>
    <lineage>
        <taxon>Bacteria</taxon>
        <taxon>Pseudomonadati</taxon>
        <taxon>Pseudomonadota</taxon>
        <taxon>Alphaproteobacteria</taxon>
        <taxon>Hyphomicrobiales</taxon>
        <taxon>Pseudorhodoplanes</taxon>
    </lineage>
</organism>
<dbReference type="OrthoDB" id="9793325at2"/>
<dbReference type="InterPro" id="IPR050259">
    <property type="entry name" value="SDR"/>
</dbReference>
<proteinExistence type="inferred from homology"/>
<dbReference type="Gene3D" id="3.40.50.720">
    <property type="entry name" value="NAD(P)-binding Rossmann-like Domain"/>
    <property type="match status" value="1"/>
</dbReference>
<protein>
    <submittedName>
        <fullName evidence="2">Short-chain dehydrogenase</fullName>
    </submittedName>
</protein>
<dbReference type="PRINTS" id="PR00081">
    <property type="entry name" value="GDHRDH"/>
</dbReference>
<evidence type="ECO:0000256" key="1">
    <source>
        <dbReference type="ARBA" id="ARBA00006484"/>
    </source>
</evidence>
<dbReference type="InterPro" id="IPR036291">
    <property type="entry name" value="NAD(P)-bd_dom_sf"/>
</dbReference>
<dbReference type="RefSeq" id="WP_086091464.1">
    <property type="nucleotide sequence ID" value="NZ_CP021112.1"/>
</dbReference>
<dbReference type="InterPro" id="IPR002347">
    <property type="entry name" value="SDR_fam"/>
</dbReference>
<dbReference type="KEGG" id="psin:CAK95_16325"/>
<name>A0A1W7A084_9HYPH</name>
<reference evidence="2 3" key="1">
    <citation type="submission" date="2017-05" db="EMBL/GenBank/DDBJ databases">
        <title>Full genome sequence of Pseudorhodoplanes sinuspersici.</title>
        <authorList>
            <person name="Dastgheib S.M.M."/>
            <person name="Shavandi M."/>
            <person name="Tirandaz H."/>
        </authorList>
    </citation>
    <scope>NUCLEOTIDE SEQUENCE [LARGE SCALE GENOMIC DNA]</scope>
    <source>
        <strain evidence="2 3">RIPI110</strain>
    </source>
</reference>
<dbReference type="AlphaFoldDB" id="A0A1W7A084"/>
<keyword evidence="3" id="KW-1185">Reference proteome</keyword>
<dbReference type="FunFam" id="3.40.50.720:FF:000084">
    <property type="entry name" value="Short-chain dehydrogenase reductase"/>
    <property type="match status" value="1"/>
</dbReference>
<accession>A0A1W7A084</accession>
<sequence length="262" mass="27241">MDLKLGGKTALITGSSAGIGRAIAHELALEGVRVGLIARNRETLEQAAAEIEAAGGAKPVVLPGDLALPDDIVRVVAEAKAALGPIDILVNNAGSSPSGRIQDTEDATWLKSINLKLMGYARCARAVIPDMRQRRWGRVINIIGRSGHQPRAEYIAGGAVNASLLNFTKALADEVASDNVLVIGVNPGPIQTERWDTIVAQAGKSLGKSADAFNASQIATVPLGRIGRVDEVSGLVAFLCSDRASFITGTCIDVDGGGTRCI</sequence>
<dbReference type="STRING" id="1235591.CAK95_16325"/>
<comment type="similarity">
    <text evidence="1">Belongs to the short-chain dehydrogenases/reductases (SDR) family.</text>
</comment>
<evidence type="ECO:0000313" key="2">
    <source>
        <dbReference type="EMBL" id="ARQ03006.1"/>
    </source>
</evidence>
<dbReference type="PRINTS" id="PR00080">
    <property type="entry name" value="SDRFAMILY"/>
</dbReference>
<dbReference type="PANTHER" id="PTHR42879">
    <property type="entry name" value="3-OXOACYL-(ACYL-CARRIER-PROTEIN) REDUCTASE"/>
    <property type="match status" value="1"/>
</dbReference>
<gene>
    <name evidence="2" type="ORF">CAK95_16325</name>
</gene>
<dbReference type="PANTHER" id="PTHR42879:SF6">
    <property type="entry name" value="NADPH-DEPENDENT REDUCTASE BACG"/>
    <property type="match status" value="1"/>
</dbReference>
<dbReference type="SUPFAM" id="SSF51735">
    <property type="entry name" value="NAD(P)-binding Rossmann-fold domains"/>
    <property type="match status" value="1"/>
</dbReference>
<dbReference type="Pfam" id="PF13561">
    <property type="entry name" value="adh_short_C2"/>
    <property type="match status" value="1"/>
</dbReference>
<dbReference type="EMBL" id="CP021112">
    <property type="protein sequence ID" value="ARQ03006.1"/>
    <property type="molecule type" value="Genomic_DNA"/>
</dbReference>
<evidence type="ECO:0000313" key="3">
    <source>
        <dbReference type="Proteomes" id="UP000194137"/>
    </source>
</evidence>
<dbReference type="Proteomes" id="UP000194137">
    <property type="component" value="Chromosome"/>
</dbReference>